<dbReference type="Proteomes" id="UP001432312">
    <property type="component" value="Chromosome"/>
</dbReference>
<dbReference type="PROSITE" id="PS51257">
    <property type="entry name" value="PROKAR_LIPOPROTEIN"/>
    <property type="match status" value="1"/>
</dbReference>
<gene>
    <name evidence="3" type="ORF">OHA91_22835</name>
</gene>
<accession>A0ABZ1QEL7</accession>
<evidence type="ECO:0000313" key="4">
    <source>
        <dbReference type="Proteomes" id="UP001432312"/>
    </source>
</evidence>
<evidence type="ECO:0008006" key="5">
    <source>
        <dbReference type="Google" id="ProtNLM"/>
    </source>
</evidence>
<dbReference type="GeneID" id="95498934"/>
<keyword evidence="4" id="KW-1185">Reference proteome</keyword>
<keyword evidence="2" id="KW-0732">Signal</keyword>
<protein>
    <recommendedName>
        <fullName evidence="5">DUF4352 domain-containing protein</fullName>
    </recommendedName>
</protein>
<feature type="chain" id="PRO_5046881984" description="DUF4352 domain-containing protein" evidence="2">
    <location>
        <begin position="21"/>
        <end position="196"/>
    </location>
</feature>
<feature type="compositionally biased region" description="Pro residues" evidence="1">
    <location>
        <begin position="43"/>
        <end position="53"/>
    </location>
</feature>
<evidence type="ECO:0000256" key="2">
    <source>
        <dbReference type="SAM" id="SignalP"/>
    </source>
</evidence>
<proteinExistence type="predicted"/>
<feature type="region of interest" description="Disordered" evidence="1">
    <location>
        <begin position="24"/>
        <end position="54"/>
    </location>
</feature>
<evidence type="ECO:0000256" key="1">
    <source>
        <dbReference type="SAM" id="MobiDB-lite"/>
    </source>
</evidence>
<feature type="compositionally biased region" description="Low complexity" evidence="1">
    <location>
        <begin position="24"/>
        <end position="42"/>
    </location>
</feature>
<dbReference type="EMBL" id="CP108036">
    <property type="protein sequence ID" value="WUN81103.1"/>
    <property type="molecule type" value="Genomic_DNA"/>
</dbReference>
<organism evidence="3 4">
    <name type="scientific">Streptomyces erythrochromogenes</name>
    <dbReference type="NCBI Taxonomy" id="285574"/>
    <lineage>
        <taxon>Bacteria</taxon>
        <taxon>Bacillati</taxon>
        <taxon>Actinomycetota</taxon>
        <taxon>Actinomycetes</taxon>
        <taxon>Kitasatosporales</taxon>
        <taxon>Streptomycetaceae</taxon>
        <taxon>Streptomyces</taxon>
    </lineage>
</organism>
<sequence length="196" mass="20014">MRTIHAATLGLALLAATGCGTDASTASKAPSPSATSAAAPTSSPSPSPTPTPDPVFTVGHAWAFEGTIGAEQVSGNAAVLGYRHKVRSVGSAADESGTAGYVWAALDVKVCSDKGTFVATDQPWTLTYADGARIAPSSTTFDDFPKPAFPFETTLTAGKCVKGNIVFAVPDNPRPSTAAYAPNGLATPREWDISKL</sequence>
<dbReference type="RefSeq" id="WP_328739888.1">
    <property type="nucleotide sequence ID" value="NZ_CP108036.1"/>
</dbReference>
<reference evidence="3" key="1">
    <citation type="submission" date="2022-10" db="EMBL/GenBank/DDBJ databases">
        <title>The complete genomes of actinobacterial strains from the NBC collection.</title>
        <authorList>
            <person name="Joergensen T.S."/>
            <person name="Alvarez Arevalo M."/>
            <person name="Sterndorff E.B."/>
            <person name="Faurdal D."/>
            <person name="Vuksanovic O."/>
            <person name="Mourched A.-S."/>
            <person name="Charusanti P."/>
            <person name="Shaw S."/>
            <person name="Blin K."/>
            <person name="Weber T."/>
        </authorList>
    </citation>
    <scope>NUCLEOTIDE SEQUENCE</scope>
    <source>
        <strain evidence="3">NBC_00303</strain>
    </source>
</reference>
<feature type="signal peptide" evidence="2">
    <location>
        <begin position="1"/>
        <end position="20"/>
    </location>
</feature>
<name>A0ABZ1QEL7_9ACTN</name>
<evidence type="ECO:0000313" key="3">
    <source>
        <dbReference type="EMBL" id="WUN81103.1"/>
    </source>
</evidence>